<dbReference type="Pfam" id="PF01070">
    <property type="entry name" value="FMN_dh"/>
    <property type="match status" value="1"/>
</dbReference>
<evidence type="ECO:0000256" key="2">
    <source>
        <dbReference type="ARBA" id="ARBA00013087"/>
    </source>
</evidence>
<dbReference type="AlphaFoldDB" id="A0A4Y2FQ78"/>
<name>A0A4Y2FQ78_ARAVE</name>
<evidence type="ECO:0000259" key="9">
    <source>
        <dbReference type="PROSITE" id="PS51349"/>
    </source>
</evidence>
<dbReference type="PIRSF" id="PIRSF000138">
    <property type="entry name" value="Al-hdrx_acd_dh"/>
    <property type="match status" value="1"/>
</dbReference>
<comment type="caution">
    <text evidence="10">The sequence shown here is derived from an EMBL/GenBank/DDBJ whole genome shotgun (WGS) entry which is preliminary data.</text>
</comment>
<dbReference type="CDD" id="cd02809">
    <property type="entry name" value="alpha_hydroxyacid_oxid_FMN"/>
    <property type="match status" value="1"/>
</dbReference>
<organism evidence="10 11">
    <name type="scientific">Araneus ventricosus</name>
    <name type="common">Orbweaver spider</name>
    <name type="synonym">Epeira ventricosa</name>
    <dbReference type="NCBI Taxonomy" id="182803"/>
    <lineage>
        <taxon>Eukaryota</taxon>
        <taxon>Metazoa</taxon>
        <taxon>Ecdysozoa</taxon>
        <taxon>Arthropoda</taxon>
        <taxon>Chelicerata</taxon>
        <taxon>Arachnida</taxon>
        <taxon>Araneae</taxon>
        <taxon>Araneomorphae</taxon>
        <taxon>Entelegynae</taxon>
        <taxon>Araneoidea</taxon>
        <taxon>Araneidae</taxon>
        <taxon>Araneus</taxon>
    </lineage>
</organism>
<evidence type="ECO:0000313" key="11">
    <source>
        <dbReference type="Proteomes" id="UP000499080"/>
    </source>
</evidence>
<feature type="binding site" evidence="8">
    <location>
        <position position="32"/>
    </location>
    <ligand>
        <name>glyoxylate</name>
        <dbReference type="ChEBI" id="CHEBI:36655"/>
    </ligand>
</feature>
<dbReference type="InterPro" id="IPR037396">
    <property type="entry name" value="FMN_HAD"/>
</dbReference>
<feature type="binding site" evidence="8">
    <location>
        <begin position="307"/>
        <end position="308"/>
    </location>
    <ligand>
        <name>FMN</name>
        <dbReference type="ChEBI" id="CHEBI:58210"/>
    </ligand>
</feature>
<proteinExistence type="inferred from homology"/>
<feature type="binding site" evidence="8">
    <location>
        <position position="228"/>
    </location>
    <ligand>
        <name>FMN</name>
        <dbReference type="ChEBI" id="CHEBI:58210"/>
    </ligand>
</feature>
<comment type="catalytic activity">
    <reaction evidence="5">
        <text>a (2S)-2-hydroxycarboxylate + O2 = a 2-oxocarboxylate + H2O2</text>
        <dbReference type="Rhea" id="RHEA:16789"/>
        <dbReference type="ChEBI" id="CHEBI:15379"/>
        <dbReference type="ChEBI" id="CHEBI:16240"/>
        <dbReference type="ChEBI" id="CHEBI:35179"/>
        <dbReference type="ChEBI" id="CHEBI:58123"/>
        <dbReference type="EC" id="1.1.3.15"/>
    </reaction>
    <physiologicalReaction direction="left-to-right" evidence="5">
        <dbReference type="Rhea" id="RHEA:16790"/>
    </physiologicalReaction>
</comment>
<dbReference type="OrthoDB" id="25826at2759"/>
<comment type="similarity">
    <text evidence="4">Belongs to the FMN-dependent alpha-hydroxy acid dehydrogenase family.</text>
</comment>
<dbReference type="PANTHER" id="PTHR10578:SF149">
    <property type="entry name" value="2-HYDROXYACID OXIDASE 2"/>
    <property type="match status" value="1"/>
</dbReference>
<evidence type="ECO:0000256" key="7">
    <source>
        <dbReference type="PIRSR" id="PIRSR000138-1"/>
    </source>
</evidence>
<evidence type="ECO:0000256" key="5">
    <source>
        <dbReference type="ARBA" id="ARBA00029325"/>
    </source>
</evidence>
<feature type="domain" description="FMN hydroxy acid dehydrogenase" evidence="9">
    <location>
        <begin position="5"/>
        <end position="356"/>
    </location>
</feature>
<feature type="binding site" evidence="8">
    <location>
        <position position="114"/>
    </location>
    <ligand>
        <name>FMN</name>
        <dbReference type="ChEBI" id="CHEBI:58210"/>
    </ligand>
</feature>
<comment type="cofactor">
    <cofactor evidence="1">
        <name>FMN</name>
        <dbReference type="ChEBI" id="CHEBI:58210"/>
    </cofactor>
</comment>
<feature type="binding site" evidence="8">
    <location>
        <begin position="85"/>
        <end position="87"/>
    </location>
    <ligand>
        <name>FMN</name>
        <dbReference type="ChEBI" id="CHEBI:58210"/>
    </ligand>
</feature>
<dbReference type="SUPFAM" id="SSF51395">
    <property type="entry name" value="FMN-linked oxidoreductases"/>
    <property type="match status" value="1"/>
</dbReference>
<keyword evidence="3" id="KW-0560">Oxidoreductase</keyword>
<dbReference type="InterPro" id="IPR013785">
    <property type="entry name" value="Aldolase_TIM"/>
</dbReference>
<evidence type="ECO:0000313" key="10">
    <source>
        <dbReference type="EMBL" id="GBM43662.1"/>
    </source>
</evidence>
<evidence type="ECO:0000256" key="4">
    <source>
        <dbReference type="ARBA" id="ARBA00024042"/>
    </source>
</evidence>
<dbReference type="PROSITE" id="PS51349">
    <property type="entry name" value="FMN_HYDROXY_ACID_DH_2"/>
    <property type="match status" value="1"/>
</dbReference>
<feature type="binding site" evidence="8">
    <location>
        <position position="141"/>
    </location>
    <ligand>
        <name>FMN</name>
        <dbReference type="ChEBI" id="CHEBI:58210"/>
    </ligand>
</feature>
<dbReference type="Proteomes" id="UP000499080">
    <property type="component" value="Unassembled WGS sequence"/>
</dbReference>
<dbReference type="GO" id="GO:0003973">
    <property type="term" value="F:(S)-2-hydroxy-acid oxidase activity"/>
    <property type="evidence" value="ECO:0007669"/>
    <property type="project" value="UniProtKB-EC"/>
</dbReference>
<comment type="catalytic activity">
    <reaction evidence="6">
        <text>2-hydroxyoctanoate + O2 = 2-oxooctanoate + H2O2</text>
        <dbReference type="Rhea" id="RHEA:67940"/>
        <dbReference type="ChEBI" id="CHEBI:15379"/>
        <dbReference type="ChEBI" id="CHEBI:16240"/>
        <dbReference type="ChEBI" id="CHEBI:133514"/>
        <dbReference type="ChEBI" id="CHEBI:176689"/>
    </reaction>
    <physiologicalReaction direction="left-to-right" evidence="6">
        <dbReference type="Rhea" id="RHEA:67941"/>
    </physiologicalReaction>
</comment>
<keyword evidence="8" id="KW-0288">FMN</keyword>
<dbReference type="InterPro" id="IPR000262">
    <property type="entry name" value="FMN-dep_DH"/>
</dbReference>
<evidence type="ECO:0000256" key="8">
    <source>
        <dbReference type="PIRSR" id="PIRSR000138-2"/>
    </source>
</evidence>
<keyword evidence="11" id="KW-1185">Reference proteome</keyword>
<dbReference type="EMBL" id="BGPR01001037">
    <property type="protein sequence ID" value="GBM43662.1"/>
    <property type="molecule type" value="Genomic_DNA"/>
</dbReference>
<keyword evidence="8" id="KW-0285">Flavoprotein</keyword>
<evidence type="ECO:0000256" key="3">
    <source>
        <dbReference type="ARBA" id="ARBA00023002"/>
    </source>
</evidence>
<dbReference type="PANTHER" id="PTHR10578">
    <property type="entry name" value="S -2-HYDROXY-ACID OXIDASE-RELATED"/>
    <property type="match status" value="1"/>
</dbReference>
<sequence>MDNVEILKQMKTLREFETYALDESLSGHGKLYFSAGACSKSTPRYNEDAFNRYRIRPRVLRDVSEAQTDCKVLDSSVSCPIGISPVGLHVLAHPEAEPATAKGCCKEECVFILSSSASRSMEEVATEVQSLEGIQPVLWMQTYIHKDRSVTLDIIRKAESLGFSAIVVTVDSPNCGLWRKIMPEDFFQMVPSELAILPSLPRNLEDASVTFEDLKWVVKNSKLPVIAKGILSGDDAKRAVECGVSAVIVSNHGGRLMERVVPTIDVLEEVVDAVSETGTEVYLDGGVRSGCDVFISLALGAKAVFIGRPAIWGLSLAGESGVRKVLQILKDEFLMTMQVAGVQRIEDIQRSMIKRI</sequence>
<dbReference type="EC" id="1.1.3.15" evidence="2"/>
<feature type="binding site" evidence="8">
    <location>
        <position position="255"/>
    </location>
    <ligand>
        <name>glyoxylate</name>
        <dbReference type="ChEBI" id="CHEBI:36655"/>
    </ligand>
</feature>
<evidence type="ECO:0000256" key="1">
    <source>
        <dbReference type="ARBA" id="ARBA00001917"/>
    </source>
</evidence>
<feature type="binding site" evidence="8">
    <location>
        <position position="250"/>
    </location>
    <ligand>
        <name>FMN</name>
        <dbReference type="ChEBI" id="CHEBI:58210"/>
    </ligand>
</feature>
<dbReference type="GO" id="GO:0005777">
    <property type="term" value="C:peroxisome"/>
    <property type="evidence" value="ECO:0007669"/>
    <property type="project" value="UniProtKB-ARBA"/>
</dbReference>
<dbReference type="InterPro" id="IPR012133">
    <property type="entry name" value="Alpha-hydoxy_acid_DH_FMN"/>
</dbReference>
<feature type="binding site" evidence="8">
    <location>
        <position position="169"/>
    </location>
    <ligand>
        <name>FMN</name>
        <dbReference type="ChEBI" id="CHEBI:58210"/>
    </ligand>
</feature>
<reference evidence="10 11" key="1">
    <citation type="journal article" date="2019" name="Sci. Rep.">
        <title>Orb-weaving spider Araneus ventricosus genome elucidates the spidroin gene catalogue.</title>
        <authorList>
            <person name="Kono N."/>
            <person name="Nakamura H."/>
            <person name="Ohtoshi R."/>
            <person name="Moran D.A.P."/>
            <person name="Shinohara A."/>
            <person name="Yoshida Y."/>
            <person name="Fujiwara M."/>
            <person name="Mori M."/>
            <person name="Tomita M."/>
            <person name="Arakawa K."/>
        </authorList>
    </citation>
    <scope>NUCLEOTIDE SEQUENCE [LARGE SCALE GENOMIC DNA]</scope>
</reference>
<dbReference type="Gene3D" id="3.20.20.70">
    <property type="entry name" value="Aldolase class I"/>
    <property type="match status" value="1"/>
</dbReference>
<feature type="binding site" evidence="8">
    <location>
        <position position="143"/>
    </location>
    <ligand>
        <name>glyoxylate</name>
        <dbReference type="ChEBI" id="CHEBI:36655"/>
    </ligand>
</feature>
<protein>
    <recommendedName>
        <fullName evidence="2">(S)-2-hydroxy-acid oxidase</fullName>
        <ecNumber evidence="2">1.1.3.15</ecNumber>
    </recommendedName>
</protein>
<feature type="active site" description="Proton acceptor" evidence="7">
    <location>
        <position position="252"/>
    </location>
</feature>
<accession>A0A4Y2FQ78</accession>
<evidence type="ECO:0000256" key="6">
    <source>
        <dbReference type="ARBA" id="ARBA00029327"/>
    </source>
</evidence>
<gene>
    <name evidence="10" type="primary">HAO1_2</name>
    <name evidence="10" type="ORF">AVEN_78033_1</name>
</gene>
<dbReference type="FunFam" id="3.20.20.70:FF:000056">
    <property type="entry name" value="hydroxyacid oxidase 2"/>
    <property type="match status" value="1"/>
</dbReference>
<feature type="binding site" evidence="8">
    <location>
        <begin position="284"/>
        <end position="288"/>
    </location>
    <ligand>
        <name>FMN</name>
        <dbReference type="ChEBI" id="CHEBI:58210"/>
    </ligand>
</feature>
<feature type="binding site" evidence="8">
    <location>
        <position position="252"/>
    </location>
    <ligand>
        <name>glyoxylate</name>
        <dbReference type="ChEBI" id="CHEBI:36655"/>
    </ligand>
</feature>
<dbReference type="GO" id="GO:0010181">
    <property type="term" value="F:FMN binding"/>
    <property type="evidence" value="ECO:0007669"/>
    <property type="project" value="InterPro"/>
</dbReference>